<evidence type="ECO:0000256" key="4">
    <source>
        <dbReference type="ARBA" id="ARBA00022679"/>
    </source>
</evidence>
<comment type="catalytic activity">
    <reaction evidence="1">
        <text>ATP + protein L-histidine = ADP + protein N-phospho-L-histidine.</text>
        <dbReference type="EC" id="2.7.13.3"/>
    </reaction>
</comment>
<feature type="domain" description="Response regulatory" evidence="8">
    <location>
        <begin position="924"/>
        <end position="1040"/>
    </location>
</feature>
<dbReference type="Gene3D" id="3.40.50.2300">
    <property type="match status" value="1"/>
</dbReference>
<reference evidence="11 12" key="1">
    <citation type="submission" date="2019-01" db="EMBL/GenBank/DDBJ databases">
        <title>Lacunisphaera sp. strain TWA-58.</title>
        <authorList>
            <person name="Chen W.-M."/>
        </authorList>
    </citation>
    <scope>NUCLEOTIDE SEQUENCE [LARGE SCALE GENOMIC DNA]</scope>
    <source>
        <strain evidence="11 12">TWA-58</strain>
    </source>
</reference>
<dbReference type="CDD" id="cd00156">
    <property type="entry name" value="REC"/>
    <property type="match status" value="1"/>
</dbReference>
<feature type="modified residue" description="4-aspartylphosphate" evidence="6">
    <location>
        <position position="975"/>
    </location>
</feature>
<dbReference type="PROSITE" id="PS50109">
    <property type="entry name" value="HIS_KIN"/>
    <property type="match status" value="1"/>
</dbReference>
<dbReference type="InterPro" id="IPR003594">
    <property type="entry name" value="HATPase_dom"/>
</dbReference>
<feature type="domain" description="PAC" evidence="10">
    <location>
        <begin position="97"/>
        <end position="156"/>
    </location>
</feature>
<evidence type="ECO:0000259" key="7">
    <source>
        <dbReference type="PROSITE" id="PS50109"/>
    </source>
</evidence>
<dbReference type="PROSITE" id="PS50110">
    <property type="entry name" value="RESPONSE_REGULATORY"/>
    <property type="match status" value="1"/>
</dbReference>
<evidence type="ECO:0000256" key="5">
    <source>
        <dbReference type="ARBA" id="ARBA00022777"/>
    </source>
</evidence>
<dbReference type="SMART" id="SM00388">
    <property type="entry name" value="HisKA"/>
    <property type="match status" value="1"/>
</dbReference>
<dbReference type="InterPro" id="IPR000700">
    <property type="entry name" value="PAS-assoc_C"/>
</dbReference>
<feature type="domain" description="PAS" evidence="9">
    <location>
        <begin position="536"/>
        <end position="585"/>
    </location>
</feature>
<feature type="domain" description="Histidine kinase" evidence="7">
    <location>
        <begin position="680"/>
        <end position="904"/>
    </location>
</feature>
<dbReference type="SUPFAM" id="SSF55874">
    <property type="entry name" value="ATPase domain of HSP90 chaperone/DNA topoisomerase II/histidine kinase"/>
    <property type="match status" value="1"/>
</dbReference>
<dbReference type="AlphaFoldDB" id="A0A4Q1C8D3"/>
<evidence type="ECO:0000256" key="6">
    <source>
        <dbReference type="PROSITE-ProRule" id="PRU00169"/>
    </source>
</evidence>
<gene>
    <name evidence="11" type="ORF">ESB00_04420</name>
</gene>
<keyword evidence="5" id="KW-0418">Kinase</keyword>
<dbReference type="InterPro" id="IPR011006">
    <property type="entry name" value="CheY-like_superfamily"/>
</dbReference>
<organism evidence="11 12">
    <name type="scientific">Oleiharenicola lentus</name>
    <dbReference type="NCBI Taxonomy" id="2508720"/>
    <lineage>
        <taxon>Bacteria</taxon>
        <taxon>Pseudomonadati</taxon>
        <taxon>Verrucomicrobiota</taxon>
        <taxon>Opitutia</taxon>
        <taxon>Opitutales</taxon>
        <taxon>Opitutaceae</taxon>
        <taxon>Oleiharenicola</taxon>
    </lineage>
</organism>
<dbReference type="InterPro" id="IPR004358">
    <property type="entry name" value="Sig_transdc_His_kin-like_C"/>
</dbReference>
<dbReference type="SUPFAM" id="SSF55785">
    <property type="entry name" value="PYP-like sensor domain (PAS domain)"/>
    <property type="match status" value="5"/>
</dbReference>
<dbReference type="Pfam" id="PF02518">
    <property type="entry name" value="HATPase_c"/>
    <property type="match status" value="1"/>
</dbReference>
<dbReference type="SUPFAM" id="SSF47384">
    <property type="entry name" value="Homodimeric domain of signal transducing histidine kinase"/>
    <property type="match status" value="1"/>
</dbReference>
<dbReference type="SMART" id="SM00086">
    <property type="entry name" value="PAC"/>
    <property type="match status" value="4"/>
</dbReference>
<dbReference type="InterPro" id="IPR000014">
    <property type="entry name" value="PAS"/>
</dbReference>
<dbReference type="SMART" id="SM00448">
    <property type="entry name" value="REC"/>
    <property type="match status" value="1"/>
</dbReference>
<dbReference type="InterPro" id="IPR005467">
    <property type="entry name" value="His_kinase_dom"/>
</dbReference>
<dbReference type="Proteomes" id="UP000290218">
    <property type="component" value="Unassembled WGS sequence"/>
</dbReference>
<keyword evidence="12" id="KW-1185">Reference proteome</keyword>
<dbReference type="Gene3D" id="3.30.565.10">
    <property type="entry name" value="Histidine kinase-like ATPase, C-terminal domain"/>
    <property type="match status" value="1"/>
</dbReference>
<keyword evidence="3 6" id="KW-0597">Phosphoprotein</keyword>
<dbReference type="Pfam" id="PF13426">
    <property type="entry name" value="PAS_9"/>
    <property type="match status" value="2"/>
</dbReference>
<dbReference type="InterPro" id="IPR052162">
    <property type="entry name" value="Sensor_kinase/Photoreceptor"/>
</dbReference>
<dbReference type="InterPro" id="IPR003661">
    <property type="entry name" value="HisK_dim/P_dom"/>
</dbReference>
<dbReference type="InterPro" id="IPR013767">
    <property type="entry name" value="PAS_fold"/>
</dbReference>
<evidence type="ECO:0000313" key="12">
    <source>
        <dbReference type="Proteomes" id="UP000290218"/>
    </source>
</evidence>
<feature type="domain" description="PAC" evidence="10">
    <location>
        <begin position="233"/>
        <end position="285"/>
    </location>
</feature>
<dbReference type="RefSeq" id="WP_129046514.1">
    <property type="nucleotide sequence ID" value="NZ_SDHX01000001.1"/>
</dbReference>
<dbReference type="EMBL" id="SDHX01000001">
    <property type="protein sequence ID" value="RXK55148.1"/>
    <property type="molecule type" value="Genomic_DNA"/>
</dbReference>
<feature type="domain" description="PAS" evidence="9">
    <location>
        <begin position="411"/>
        <end position="480"/>
    </location>
</feature>
<evidence type="ECO:0000256" key="2">
    <source>
        <dbReference type="ARBA" id="ARBA00012438"/>
    </source>
</evidence>
<dbReference type="EC" id="2.7.13.3" evidence="2"/>
<dbReference type="GO" id="GO:0000155">
    <property type="term" value="F:phosphorelay sensor kinase activity"/>
    <property type="evidence" value="ECO:0007669"/>
    <property type="project" value="InterPro"/>
</dbReference>
<dbReference type="Pfam" id="PF08448">
    <property type="entry name" value="PAS_4"/>
    <property type="match status" value="2"/>
</dbReference>
<evidence type="ECO:0000256" key="1">
    <source>
        <dbReference type="ARBA" id="ARBA00000085"/>
    </source>
</evidence>
<evidence type="ECO:0000259" key="10">
    <source>
        <dbReference type="PROSITE" id="PS50113"/>
    </source>
</evidence>
<dbReference type="GO" id="GO:0006355">
    <property type="term" value="P:regulation of DNA-templated transcription"/>
    <property type="evidence" value="ECO:0007669"/>
    <property type="project" value="InterPro"/>
</dbReference>
<dbReference type="SMART" id="SM00387">
    <property type="entry name" value="HATPase_c"/>
    <property type="match status" value="1"/>
</dbReference>
<evidence type="ECO:0000259" key="9">
    <source>
        <dbReference type="PROSITE" id="PS50112"/>
    </source>
</evidence>
<dbReference type="InterPro" id="IPR013656">
    <property type="entry name" value="PAS_4"/>
</dbReference>
<dbReference type="NCBIfam" id="TIGR00229">
    <property type="entry name" value="sensory_box"/>
    <property type="match status" value="4"/>
</dbReference>
<dbReference type="InterPro" id="IPR001610">
    <property type="entry name" value="PAC"/>
</dbReference>
<dbReference type="Pfam" id="PF00072">
    <property type="entry name" value="Response_reg"/>
    <property type="match status" value="1"/>
</dbReference>
<dbReference type="Pfam" id="PF00989">
    <property type="entry name" value="PAS"/>
    <property type="match status" value="1"/>
</dbReference>
<evidence type="ECO:0000256" key="3">
    <source>
        <dbReference type="ARBA" id="ARBA00022553"/>
    </source>
</evidence>
<dbReference type="CDD" id="cd00082">
    <property type="entry name" value="HisKA"/>
    <property type="match status" value="1"/>
</dbReference>
<dbReference type="SUPFAM" id="SSF52172">
    <property type="entry name" value="CheY-like"/>
    <property type="match status" value="1"/>
</dbReference>
<feature type="domain" description="PAS" evidence="9">
    <location>
        <begin position="286"/>
        <end position="333"/>
    </location>
</feature>
<dbReference type="InterPro" id="IPR035965">
    <property type="entry name" value="PAS-like_dom_sf"/>
</dbReference>
<dbReference type="Pfam" id="PF00512">
    <property type="entry name" value="HisKA"/>
    <property type="match status" value="1"/>
</dbReference>
<dbReference type="InterPro" id="IPR001789">
    <property type="entry name" value="Sig_transdc_resp-reg_receiver"/>
</dbReference>
<name>A0A4Q1C8D3_9BACT</name>
<dbReference type="Gene3D" id="3.30.450.20">
    <property type="entry name" value="PAS domain"/>
    <property type="match status" value="5"/>
</dbReference>
<dbReference type="PRINTS" id="PR00344">
    <property type="entry name" value="BCTRLSENSOR"/>
</dbReference>
<dbReference type="OrthoDB" id="175518at2"/>
<protein>
    <recommendedName>
        <fullName evidence="2">histidine kinase</fullName>
        <ecNumber evidence="2">2.7.13.3</ecNumber>
    </recommendedName>
</protein>
<dbReference type="Gene3D" id="1.10.287.130">
    <property type="match status" value="1"/>
</dbReference>
<evidence type="ECO:0000259" key="8">
    <source>
        <dbReference type="PROSITE" id="PS50110"/>
    </source>
</evidence>
<dbReference type="PROSITE" id="PS50112">
    <property type="entry name" value="PAS"/>
    <property type="match status" value="4"/>
</dbReference>
<dbReference type="PANTHER" id="PTHR43304">
    <property type="entry name" value="PHYTOCHROME-LIKE PROTEIN CPH1"/>
    <property type="match status" value="1"/>
</dbReference>
<comment type="caution">
    <text evidence="11">The sequence shown here is derived from an EMBL/GenBank/DDBJ whole genome shotgun (WGS) entry which is preliminary data.</text>
</comment>
<dbReference type="PROSITE" id="PS50113">
    <property type="entry name" value="PAC"/>
    <property type="match status" value="2"/>
</dbReference>
<feature type="domain" description="PAS" evidence="9">
    <location>
        <begin position="157"/>
        <end position="231"/>
    </location>
</feature>
<dbReference type="InterPro" id="IPR036097">
    <property type="entry name" value="HisK_dim/P_sf"/>
</dbReference>
<keyword evidence="4" id="KW-0808">Transferase</keyword>
<dbReference type="PANTHER" id="PTHR43304:SF1">
    <property type="entry name" value="PAC DOMAIN-CONTAINING PROTEIN"/>
    <property type="match status" value="1"/>
</dbReference>
<dbReference type="CDD" id="cd00130">
    <property type="entry name" value="PAS"/>
    <property type="match status" value="4"/>
</dbReference>
<sequence length="1046" mass="116427">MPPEPTMPDTVEQRLRVQERQLAMIFNSSRDMMMLVRVEPGVLFRVVSVNREYLSKVHAVGYRYTAEDFAGKTCDEVMALFRFPPAAVEAIRAQYRQVIETRQVLTYDEQKSGPAGVFHGRTTISPLLDETGACAFVLYATQDITAQRVAEQERQRSEEMLRAILDHSFQFIGLLDREGRLLRPNQTSLDAVGVSREEVVGKYFWDTPWWTHSPAEQARLREAVGRAAQGEFVRYETTHPTAAGRMLTIDFSLKPVRDERGTVVAIIPEGRDITESKEAEQALRESEEKFAKAFRASPQAMSIASLDDGRYLEINQAHQELFGYQPEEVVGRTPAELGIVMDASVTLGALNELRNRGRVRDLQLNARTRDGRVITVLNNAELIRVGGRDCALLTSRDITAQLQAERALRESEAKFAAAFRVSPDFSAIVDYETGRHIEVNDAIVSFFGYSREEIIGKTALELGMIPSEEPRARMLELLNRDGKVRGMRTPARTRDGREVTVELSAEIVHIRGRKCILRISRDITTALKAEQALRESEEKFARAFRSSPQALVITEIPSGRYIDVNLGFERLTGYSREEVIGRTAVEIGIWENQADREDLMRRMQREGWARDVEYVFRGKQQQRVITRCSFEQIEVSGRRCLLSVIEDITERRRAEEGKAALEEQLRQNQKLEALGTLAGGIAHDFNNILTAIIVNQELALMDIHEPVDLRRRLEEIGQASGRAKELVRQILTFSRQQPHEKLRQRLQLIVREALGLLRSSLPTTIEIRQDLSPETPPVLADASQIHQVVMNLCTNAAHAMRESGGRLTVRLASRQLDAAACCALPGLQPGAYAQLTVTDTGHGMDAATLAHIFEPFFTTKGPGEGTGLGLAMVHGIVQNHHGGIFVHSLPGAGTTFDLFFPEDPGTDSTAPMSGSAIVPGHGESVLVVDDEESICFAVGAMLRKIGYRVETFTDPSAALERFKAGPSQFQLLLTDRTMPHITGPALIARMREWWPGLPALLMSGHDSPGGTHSVPPHADYGLVAKPLDIADLSRVVRDALKSSSTS</sequence>
<dbReference type="InterPro" id="IPR036890">
    <property type="entry name" value="HATPase_C_sf"/>
</dbReference>
<proteinExistence type="predicted"/>
<dbReference type="SMART" id="SM00091">
    <property type="entry name" value="PAS"/>
    <property type="match status" value="4"/>
</dbReference>
<evidence type="ECO:0000313" key="11">
    <source>
        <dbReference type="EMBL" id="RXK55148.1"/>
    </source>
</evidence>
<accession>A0A4Q1C8D3</accession>
<dbReference type="FunFam" id="3.30.450.20:FF:000155">
    <property type="entry name" value="Sensor histidine kinase TodS"/>
    <property type="match status" value="1"/>
</dbReference>